<reference evidence="1" key="1">
    <citation type="submission" date="2016-09" db="EMBL/GenBank/DDBJ databases">
        <authorList>
            <person name="Capua I."/>
            <person name="De Benedictis P."/>
            <person name="Joannis T."/>
            <person name="Lombin L.H."/>
            <person name="Cattoli G."/>
        </authorList>
    </citation>
    <scope>NUCLEOTIDE SEQUENCE</scope>
    <source>
        <strain evidence="1">B9</strain>
    </source>
</reference>
<evidence type="ECO:0008006" key="2">
    <source>
        <dbReference type="Google" id="ProtNLM"/>
    </source>
</evidence>
<evidence type="ECO:0000313" key="1">
    <source>
        <dbReference type="EMBL" id="SCU75064.1"/>
    </source>
</evidence>
<dbReference type="RefSeq" id="WP_340523135.1">
    <property type="nucleotide sequence ID" value="NZ_FMSH01000136.1"/>
</dbReference>
<protein>
    <recommendedName>
        <fullName evidence="2">OmpA-like domain-containing protein</fullName>
    </recommendedName>
</protein>
<gene>
    <name evidence="1" type="ORF">CNECB9_2200021</name>
</gene>
<proteinExistence type="predicted"/>
<name>A0A1K0IDX1_CUPNE</name>
<accession>A0A1K0IDX1</accession>
<dbReference type="PROSITE" id="PS51257">
    <property type="entry name" value="PROKAR_LIPOPROTEIN"/>
    <property type="match status" value="1"/>
</dbReference>
<dbReference type="EMBL" id="FMSH01000136">
    <property type="protein sequence ID" value="SCU75064.1"/>
    <property type="molecule type" value="Genomic_DNA"/>
</dbReference>
<dbReference type="AlphaFoldDB" id="A0A1K0IDX1"/>
<sequence length="145" mass="16183">MEAMMKRVIAIAVLLFTAASTYACRPPYLEYNAVFEPGSARLSGAEVKRLADWRINTRRAFPAGYTVYMFLRQNDSLGIPHQLAEARSRSLTGLLEDLGVSSKDIERPEVRPTARGHVAAAEEARFFNEVGISINPRCPYACCER</sequence>
<organism evidence="1">
    <name type="scientific">Cupriavidus necator</name>
    <name type="common">Alcaligenes eutrophus</name>
    <name type="synonym">Ralstonia eutropha</name>
    <dbReference type="NCBI Taxonomy" id="106590"/>
    <lineage>
        <taxon>Bacteria</taxon>
        <taxon>Pseudomonadati</taxon>
        <taxon>Pseudomonadota</taxon>
        <taxon>Betaproteobacteria</taxon>
        <taxon>Burkholderiales</taxon>
        <taxon>Burkholderiaceae</taxon>
        <taxon>Cupriavidus</taxon>
    </lineage>
</organism>